<evidence type="ECO:0000313" key="1">
    <source>
        <dbReference type="EMBL" id="GAH77732.1"/>
    </source>
</evidence>
<accession>X1I7P3</accession>
<comment type="caution">
    <text evidence="1">The sequence shown here is derived from an EMBL/GenBank/DDBJ whole genome shotgun (WGS) entry which is preliminary data.</text>
</comment>
<dbReference type="AlphaFoldDB" id="X1I7P3"/>
<name>X1I7P3_9ZZZZ</name>
<dbReference type="InterPro" id="IPR011050">
    <property type="entry name" value="Pectin_lyase_fold/virulence"/>
</dbReference>
<reference evidence="1" key="1">
    <citation type="journal article" date="2014" name="Front. Microbiol.">
        <title>High frequency of phylogenetically diverse reductive dehalogenase-homologous genes in deep subseafloor sedimentary metagenomes.</title>
        <authorList>
            <person name="Kawai M."/>
            <person name="Futagami T."/>
            <person name="Toyoda A."/>
            <person name="Takaki Y."/>
            <person name="Nishi S."/>
            <person name="Hori S."/>
            <person name="Arai W."/>
            <person name="Tsubouchi T."/>
            <person name="Morono Y."/>
            <person name="Uchiyama I."/>
            <person name="Ito T."/>
            <person name="Fujiyama A."/>
            <person name="Inagaki F."/>
            <person name="Takami H."/>
        </authorList>
    </citation>
    <scope>NUCLEOTIDE SEQUENCE</scope>
    <source>
        <strain evidence="1">Expedition CK06-06</strain>
    </source>
</reference>
<organism evidence="1">
    <name type="scientific">marine sediment metagenome</name>
    <dbReference type="NCBI Taxonomy" id="412755"/>
    <lineage>
        <taxon>unclassified sequences</taxon>
        <taxon>metagenomes</taxon>
        <taxon>ecological metagenomes</taxon>
    </lineage>
</organism>
<feature type="non-terminal residue" evidence="1">
    <location>
        <position position="76"/>
    </location>
</feature>
<evidence type="ECO:0008006" key="2">
    <source>
        <dbReference type="Google" id="ProtNLM"/>
    </source>
</evidence>
<dbReference type="SUPFAM" id="SSF51126">
    <property type="entry name" value="Pectin lyase-like"/>
    <property type="match status" value="1"/>
</dbReference>
<dbReference type="InterPro" id="IPR012334">
    <property type="entry name" value="Pectin_lyas_fold"/>
</dbReference>
<protein>
    <recommendedName>
        <fullName evidence="2">Right handed beta helix domain-containing protein</fullName>
    </recommendedName>
</protein>
<dbReference type="EMBL" id="BARU01041753">
    <property type="protein sequence ID" value="GAH77732.1"/>
    <property type="molecule type" value="Genomic_DNA"/>
</dbReference>
<gene>
    <name evidence="1" type="ORF">S03H2_64301</name>
</gene>
<sequence>MIREYNTGATVSGNELDAYNFMIMAYGSSDCTLSGNTFGRGIELQTGSMTGHNLTDITITDNIITSSIEPRGITFT</sequence>
<proteinExistence type="predicted"/>
<dbReference type="Gene3D" id="2.160.20.10">
    <property type="entry name" value="Single-stranded right-handed beta-helix, Pectin lyase-like"/>
    <property type="match status" value="1"/>
</dbReference>